<organism evidence="10 11">
    <name type="scientific">Fusarium albosuccineum</name>
    <dbReference type="NCBI Taxonomy" id="1237068"/>
    <lineage>
        <taxon>Eukaryota</taxon>
        <taxon>Fungi</taxon>
        <taxon>Dikarya</taxon>
        <taxon>Ascomycota</taxon>
        <taxon>Pezizomycotina</taxon>
        <taxon>Sordariomycetes</taxon>
        <taxon>Hypocreomycetidae</taxon>
        <taxon>Hypocreales</taxon>
        <taxon>Nectriaceae</taxon>
        <taxon>Fusarium</taxon>
        <taxon>Fusarium decemcellulare species complex</taxon>
    </lineage>
</organism>
<dbReference type="GO" id="GO:0071036">
    <property type="term" value="P:nuclear polyadenylation-dependent snoRNA catabolic process"/>
    <property type="evidence" value="ECO:0007669"/>
    <property type="project" value="TreeGrafter"/>
</dbReference>
<keyword evidence="2" id="KW-0479">Metal-binding</keyword>
<feature type="region of interest" description="Disordered" evidence="8">
    <location>
        <begin position="196"/>
        <end position="337"/>
    </location>
</feature>
<keyword evidence="5" id="KW-0862">Zinc</keyword>
<dbReference type="SMART" id="SM00343">
    <property type="entry name" value="ZnF_C2HC"/>
    <property type="match status" value="4"/>
</dbReference>
<keyword evidence="4 7" id="KW-0863">Zinc-finger</keyword>
<proteinExistence type="predicted"/>
<evidence type="ECO:0000256" key="2">
    <source>
        <dbReference type="ARBA" id="ARBA00022723"/>
    </source>
</evidence>
<comment type="subcellular location">
    <subcellularLocation>
        <location evidence="1">Nucleus</location>
    </subcellularLocation>
</comment>
<dbReference type="GO" id="GO:0071039">
    <property type="term" value="P:nuclear polyadenylation-dependent CUT catabolic process"/>
    <property type="evidence" value="ECO:0007669"/>
    <property type="project" value="TreeGrafter"/>
</dbReference>
<dbReference type="PANTHER" id="PTHR46543:SF1">
    <property type="entry name" value="ZINC FINGER CCHC DOMAIN-CONTAINING PROTEIN 7"/>
    <property type="match status" value="1"/>
</dbReference>
<sequence length="625" mass="67162">MPAEEFNPGEVITLLSSDDETSPAPKKRSLEDAQGSNSSDAEPASAPDPKRLKTGPLPNAELEFAVVGVQDTKQGQVDRYDLRSANKSSPKEDSAEQPKQVKSIADSAGVNKVSTQASTPSESALGTAGEYPVFRIGSLSFKIPDLADKKEGSWVNRFKDWVRAFQTLNSEQSHAITTTLAQSAYANYIDNHAGLKPKKRRSAKQVAKEVESTGELGALLGTPQPKPLQQPTIDNWFKKQPREQPSSKAKRKGSGKSSRASSISEGEIADEADESEAEYEPTLSKDEQVRGTAPSLNERASLLSNSAQTNGKPPTDTNQTSASSNAQNIPIDTQRNVPLGSEALEQQRRYFPSASDPTRMCLLCGQSTHLAPSCPTLICSLCGSLEHPDLCCPTIERCDKCRQLGHQAAQCTEKLALTKDEGLACAICSSADHLEKHCTQAWRSFHPDASTVRKVAFIPATCSSCGSDGHFSADCSRRRDDGRNPTWSVKNRDQYVDPDCGLVAIEESAGGPQNARTARAPELKIRGHASRTTNVHYSESDDSDVEFLGHKPVRKRAPLGQIRMASNIQMPQSANGRPARGGRQNGTQVQPPLPPGPPPPGPPPPRGSFGHPPPPGVASYASQPS</sequence>
<gene>
    <name evidence="10" type="ORF">FALBO_16432</name>
</gene>
<dbReference type="GO" id="GO:0008270">
    <property type="term" value="F:zinc ion binding"/>
    <property type="evidence" value="ECO:0007669"/>
    <property type="project" value="UniProtKB-KW"/>
</dbReference>
<feature type="region of interest" description="Disordered" evidence="8">
    <location>
        <begin position="506"/>
        <end position="625"/>
    </location>
</feature>
<accession>A0A8H4KGC2</accession>
<dbReference type="GO" id="GO:0071038">
    <property type="term" value="P:TRAMP-dependent tRNA surveillance pathway"/>
    <property type="evidence" value="ECO:0007669"/>
    <property type="project" value="TreeGrafter"/>
</dbReference>
<evidence type="ECO:0000256" key="1">
    <source>
        <dbReference type="ARBA" id="ARBA00004123"/>
    </source>
</evidence>
<keyword evidence="3" id="KW-0677">Repeat</keyword>
<evidence type="ECO:0000256" key="5">
    <source>
        <dbReference type="ARBA" id="ARBA00022833"/>
    </source>
</evidence>
<name>A0A8H4KGC2_9HYPO</name>
<dbReference type="PROSITE" id="PS50158">
    <property type="entry name" value="ZF_CCHC"/>
    <property type="match status" value="1"/>
</dbReference>
<evidence type="ECO:0000256" key="4">
    <source>
        <dbReference type="ARBA" id="ARBA00022771"/>
    </source>
</evidence>
<feature type="compositionally biased region" description="Polar residues" evidence="8">
    <location>
        <begin position="564"/>
        <end position="575"/>
    </location>
</feature>
<comment type="caution">
    <text evidence="10">The sequence shown here is derived from an EMBL/GenBank/DDBJ whole genome shotgun (WGS) entry which is preliminary data.</text>
</comment>
<evidence type="ECO:0000256" key="8">
    <source>
        <dbReference type="SAM" id="MobiDB-lite"/>
    </source>
</evidence>
<feature type="compositionally biased region" description="Low complexity" evidence="8">
    <location>
        <begin position="255"/>
        <end position="266"/>
    </location>
</feature>
<dbReference type="PANTHER" id="PTHR46543">
    <property type="entry name" value="ZINC FINGER CCHC DOMAIN-CONTAINING PROTEIN 7"/>
    <property type="match status" value="1"/>
</dbReference>
<feature type="compositionally biased region" description="Acidic residues" evidence="8">
    <location>
        <begin position="267"/>
        <end position="279"/>
    </location>
</feature>
<dbReference type="EMBL" id="JAADYS010003108">
    <property type="protein sequence ID" value="KAF4450775.1"/>
    <property type="molecule type" value="Genomic_DNA"/>
</dbReference>
<dbReference type="GO" id="GO:0071031">
    <property type="term" value="P:nuclear mRNA surveillance of mRNA 3'-end processing"/>
    <property type="evidence" value="ECO:0007669"/>
    <property type="project" value="TreeGrafter"/>
</dbReference>
<dbReference type="GO" id="GO:0071035">
    <property type="term" value="P:nuclear polyadenylation-dependent rRNA catabolic process"/>
    <property type="evidence" value="ECO:0007669"/>
    <property type="project" value="TreeGrafter"/>
</dbReference>
<evidence type="ECO:0000256" key="6">
    <source>
        <dbReference type="ARBA" id="ARBA00023242"/>
    </source>
</evidence>
<dbReference type="OrthoDB" id="7608935at2759"/>
<evidence type="ECO:0000313" key="11">
    <source>
        <dbReference type="Proteomes" id="UP000554235"/>
    </source>
</evidence>
<dbReference type="InterPro" id="IPR051644">
    <property type="entry name" value="TRAMP_AT-DNA-binding"/>
</dbReference>
<dbReference type="SUPFAM" id="SSF57756">
    <property type="entry name" value="Retrovirus zinc finger-like domains"/>
    <property type="match status" value="1"/>
</dbReference>
<feature type="compositionally biased region" description="Polar residues" evidence="8">
    <location>
        <begin position="302"/>
        <end position="336"/>
    </location>
</feature>
<feature type="compositionally biased region" description="Pro residues" evidence="8">
    <location>
        <begin position="591"/>
        <end position="616"/>
    </location>
</feature>
<dbReference type="Gene3D" id="4.10.60.10">
    <property type="entry name" value="Zinc finger, CCHC-type"/>
    <property type="match status" value="1"/>
</dbReference>
<evidence type="ECO:0000256" key="7">
    <source>
        <dbReference type="PROSITE-ProRule" id="PRU00047"/>
    </source>
</evidence>
<feature type="compositionally biased region" description="Basic and acidic residues" evidence="8">
    <location>
        <begin position="76"/>
        <end position="96"/>
    </location>
</feature>
<dbReference type="InterPro" id="IPR001878">
    <property type="entry name" value="Znf_CCHC"/>
</dbReference>
<keyword evidence="6" id="KW-0539">Nucleus</keyword>
<dbReference type="GO" id="GO:0003723">
    <property type="term" value="F:RNA binding"/>
    <property type="evidence" value="ECO:0007669"/>
    <property type="project" value="TreeGrafter"/>
</dbReference>
<reference evidence="10 11" key="1">
    <citation type="submission" date="2020-01" db="EMBL/GenBank/DDBJ databases">
        <title>Identification and distribution of gene clusters putatively required for synthesis of sphingolipid metabolism inhibitors in phylogenetically diverse species of the filamentous fungus Fusarium.</title>
        <authorList>
            <person name="Kim H.-S."/>
            <person name="Busman M."/>
            <person name="Brown D.W."/>
            <person name="Divon H."/>
            <person name="Uhlig S."/>
            <person name="Proctor R.H."/>
        </authorList>
    </citation>
    <scope>NUCLEOTIDE SEQUENCE [LARGE SCALE GENOMIC DNA]</scope>
    <source>
        <strain evidence="10 11">NRRL 20459</strain>
    </source>
</reference>
<dbReference type="InterPro" id="IPR036875">
    <property type="entry name" value="Znf_CCHC_sf"/>
</dbReference>
<dbReference type="Pfam" id="PF00098">
    <property type="entry name" value="zf-CCHC"/>
    <property type="match status" value="1"/>
</dbReference>
<feature type="non-terminal residue" evidence="10">
    <location>
        <position position="625"/>
    </location>
</feature>
<dbReference type="GO" id="GO:0031499">
    <property type="term" value="C:TRAMP complex"/>
    <property type="evidence" value="ECO:0007669"/>
    <property type="project" value="TreeGrafter"/>
</dbReference>
<keyword evidence="11" id="KW-1185">Reference proteome</keyword>
<evidence type="ECO:0000313" key="10">
    <source>
        <dbReference type="EMBL" id="KAF4450775.1"/>
    </source>
</evidence>
<dbReference type="AlphaFoldDB" id="A0A8H4KGC2"/>
<evidence type="ECO:0000259" key="9">
    <source>
        <dbReference type="PROSITE" id="PS50158"/>
    </source>
</evidence>
<evidence type="ECO:0000256" key="3">
    <source>
        <dbReference type="ARBA" id="ARBA00022737"/>
    </source>
</evidence>
<dbReference type="Proteomes" id="UP000554235">
    <property type="component" value="Unassembled WGS sequence"/>
</dbReference>
<feature type="region of interest" description="Disordered" evidence="8">
    <location>
        <begin position="1"/>
        <end position="125"/>
    </location>
</feature>
<protein>
    <submittedName>
        <fullName evidence="10">AIR2</fullName>
    </submittedName>
</protein>
<feature type="compositionally biased region" description="Polar residues" evidence="8">
    <location>
        <begin position="112"/>
        <end position="124"/>
    </location>
</feature>
<feature type="domain" description="CCHC-type" evidence="9">
    <location>
        <begin position="462"/>
        <end position="475"/>
    </location>
</feature>
<dbReference type="GO" id="GO:0071037">
    <property type="term" value="P:nuclear polyadenylation-dependent snRNA catabolic process"/>
    <property type="evidence" value="ECO:0007669"/>
    <property type="project" value="TreeGrafter"/>
</dbReference>